<keyword evidence="2" id="KW-1185">Reference proteome</keyword>
<dbReference type="Proteomes" id="UP001157502">
    <property type="component" value="Chromosome 37"/>
</dbReference>
<gene>
    <name evidence="1" type="ORF">DPEC_G00357670</name>
</gene>
<feature type="non-terminal residue" evidence="1">
    <location>
        <position position="100"/>
    </location>
</feature>
<sequence length="100" mass="10480">MPVLMNPGVASEFEDLPDTSIDPVHLDDSLTSLHWLQNFSILSAHPERPSSSTGSGCAPQHPHSHHQRLYPGCIDSPSSPPAGDTAATGMPLSLGSPVTS</sequence>
<evidence type="ECO:0000313" key="2">
    <source>
        <dbReference type="Proteomes" id="UP001157502"/>
    </source>
</evidence>
<accession>A0ACC2F015</accession>
<reference evidence="1" key="1">
    <citation type="submission" date="2021-05" db="EMBL/GenBank/DDBJ databases">
        <authorList>
            <person name="Pan Q."/>
            <person name="Jouanno E."/>
            <person name="Zahm M."/>
            <person name="Klopp C."/>
            <person name="Cabau C."/>
            <person name="Louis A."/>
            <person name="Berthelot C."/>
            <person name="Parey E."/>
            <person name="Roest Crollius H."/>
            <person name="Montfort J."/>
            <person name="Robinson-Rechavi M."/>
            <person name="Bouchez O."/>
            <person name="Lampietro C."/>
            <person name="Lopez Roques C."/>
            <person name="Donnadieu C."/>
            <person name="Postlethwait J."/>
            <person name="Bobe J."/>
            <person name="Dillon D."/>
            <person name="Chandos A."/>
            <person name="von Hippel F."/>
            <person name="Guiguen Y."/>
        </authorList>
    </citation>
    <scope>NUCLEOTIDE SEQUENCE</scope>
    <source>
        <strain evidence="1">YG-Jan2019</strain>
    </source>
</reference>
<protein>
    <submittedName>
        <fullName evidence="1">Uncharacterized protein</fullName>
    </submittedName>
</protein>
<comment type="caution">
    <text evidence="1">The sequence shown here is derived from an EMBL/GenBank/DDBJ whole genome shotgun (WGS) entry which is preliminary data.</text>
</comment>
<evidence type="ECO:0000313" key="1">
    <source>
        <dbReference type="EMBL" id="KAJ7984719.1"/>
    </source>
</evidence>
<name>A0ACC2F015_DALPE</name>
<proteinExistence type="predicted"/>
<dbReference type="EMBL" id="CM055764">
    <property type="protein sequence ID" value="KAJ7984719.1"/>
    <property type="molecule type" value="Genomic_DNA"/>
</dbReference>
<organism evidence="1 2">
    <name type="scientific">Dallia pectoralis</name>
    <name type="common">Alaska blackfish</name>
    <dbReference type="NCBI Taxonomy" id="75939"/>
    <lineage>
        <taxon>Eukaryota</taxon>
        <taxon>Metazoa</taxon>
        <taxon>Chordata</taxon>
        <taxon>Craniata</taxon>
        <taxon>Vertebrata</taxon>
        <taxon>Euteleostomi</taxon>
        <taxon>Actinopterygii</taxon>
        <taxon>Neopterygii</taxon>
        <taxon>Teleostei</taxon>
        <taxon>Protacanthopterygii</taxon>
        <taxon>Esociformes</taxon>
        <taxon>Umbridae</taxon>
        <taxon>Dallia</taxon>
    </lineage>
</organism>